<organism evidence="6 7">
    <name type="scientific">Populus euphratica</name>
    <name type="common">Euphrates poplar</name>
    <dbReference type="NCBI Taxonomy" id="75702"/>
    <lineage>
        <taxon>Eukaryota</taxon>
        <taxon>Viridiplantae</taxon>
        <taxon>Streptophyta</taxon>
        <taxon>Embryophyta</taxon>
        <taxon>Tracheophyta</taxon>
        <taxon>Spermatophyta</taxon>
        <taxon>Magnoliopsida</taxon>
        <taxon>eudicotyledons</taxon>
        <taxon>Gunneridae</taxon>
        <taxon>Pentapetalae</taxon>
        <taxon>rosids</taxon>
        <taxon>fabids</taxon>
        <taxon>Malpighiales</taxon>
        <taxon>Salicaceae</taxon>
        <taxon>Saliceae</taxon>
        <taxon>Populus</taxon>
    </lineage>
</organism>
<keyword evidence="1" id="KW-0433">Leucine-rich repeat</keyword>
<gene>
    <name evidence="7 8" type="primary">LOC105108591</name>
</gene>
<evidence type="ECO:0000259" key="5">
    <source>
        <dbReference type="PROSITE" id="PS50104"/>
    </source>
</evidence>
<dbReference type="GO" id="GO:0006952">
    <property type="term" value="P:defense response"/>
    <property type="evidence" value="ECO:0007669"/>
    <property type="project" value="InterPro"/>
</dbReference>
<dbReference type="FunFam" id="3.40.50.10140:FF:000007">
    <property type="entry name" value="Disease resistance protein (TIR-NBS-LRR class)"/>
    <property type="match status" value="1"/>
</dbReference>
<dbReference type="SUPFAM" id="SSF52058">
    <property type="entry name" value="L domain-like"/>
    <property type="match status" value="1"/>
</dbReference>
<dbReference type="InterPro" id="IPR027417">
    <property type="entry name" value="P-loop_NTPase"/>
</dbReference>
<proteinExistence type="predicted"/>
<protein>
    <submittedName>
        <fullName evidence="7 8">TMV resistance protein N-like</fullName>
    </submittedName>
</protein>
<dbReference type="Gene3D" id="3.40.50.300">
    <property type="entry name" value="P-loop containing nucleotide triphosphate hydrolases"/>
    <property type="match status" value="1"/>
</dbReference>
<dbReference type="PANTHER" id="PTHR11017:SF271">
    <property type="entry name" value="DISEASE RESISTANCE PROTEIN (TIR-NBS-LRR CLASS) FAMILY"/>
    <property type="match status" value="1"/>
</dbReference>
<dbReference type="Pfam" id="PF01582">
    <property type="entry name" value="TIR"/>
    <property type="match status" value="1"/>
</dbReference>
<evidence type="ECO:0000313" key="6">
    <source>
        <dbReference type="Proteomes" id="UP000694918"/>
    </source>
</evidence>
<dbReference type="GO" id="GO:0043531">
    <property type="term" value="F:ADP binding"/>
    <property type="evidence" value="ECO:0007669"/>
    <property type="project" value="InterPro"/>
</dbReference>
<feature type="region of interest" description="Disordered" evidence="4">
    <location>
        <begin position="1"/>
        <end position="47"/>
    </location>
</feature>
<dbReference type="InterPro" id="IPR058192">
    <property type="entry name" value="WHD_ROQ1-like"/>
</dbReference>
<dbReference type="InterPro" id="IPR001611">
    <property type="entry name" value="Leu-rich_rpt"/>
</dbReference>
<reference evidence="7 8" key="1">
    <citation type="submission" date="2025-04" db="UniProtKB">
        <authorList>
            <consortium name="RefSeq"/>
        </authorList>
    </citation>
    <scope>IDENTIFICATION</scope>
</reference>
<dbReference type="Pfam" id="PF00931">
    <property type="entry name" value="NB-ARC"/>
    <property type="match status" value="1"/>
</dbReference>
<dbReference type="Proteomes" id="UP000694918">
    <property type="component" value="Unplaced"/>
</dbReference>
<evidence type="ECO:0000256" key="3">
    <source>
        <dbReference type="ARBA" id="ARBA00023027"/>
    </source>
</evidence>
<dbReference type="RefSeq" id="XP_011001243.1">
    <property type="nucleotide sequence ID" value="XM_011002941.1"/>
</dbReference>
<dbReference type="GO" id="GO:0007165">
    <property type="term" value="P:signal transduction"/>
    <property type="evidence" value="ECO:0007669"/>
    <property type="project" value="InterPro"/>
</dbReference>
<evidence type="ECO:0000256" key="4">
    <source>
        <dbReference type="SAM" id="MobiDB-lite"/>
    </source>
</evidence>
<dbReference type="SMART" id="SM00255">
    <property type="entry name" value="TIR"/>
    <property type="match status" value="1"/>
</dbReference>
<keyword evidence="6" id="KW-1185">Reference proteome</keyword>
<dbReference type="GeneID" id="105108591"/>
<dbReference type="KEGG" id="peu:105108591"/>
<name>A0AAJ6SY74_POPEU</name>
<dbReference type="SUPFAM" id="SSF52540">
    <property type="entry name" value="P-loop containing nucleoside triphosphate hydrolases"/>
    <property type="match status" value="1"/>
</dbReference>
<dbReference type="PRINTS" id="PR00364">
    <property type="entry name" value="DISEASERSIST"/>
</dbReference>
<dbReference type="SUPFAM" id="SSF52200">
    <property type="entry name" value="Toll/Interleukin receptor TIR domain"/>
    <property type="match status" value="1"/>
</dbReference>
<sequence length="1169" mass="132514">MQKEKRKQSKDEDNASSSRKRRKAELGKPVSFVSTAAMTEPESSRSRPNGAYDVFLSFRGEDNRKNFTDHLYTALVQAGIYTFRDHNEIPRGEEISKHLLKAIQESKISIVVFSKGYASSRWCLNELVEILECKNRKTGQIVLPVFYDIDPSDVRKQTGSFVKAFDKHEDCFKEKVKEWRKALEEAGNLSGWNLSDMENGHESKFIQDIIKDVLNKLDPKYINVSTHLVGIDPLVHTISDFISTATDDVRLVGIHGMPGIGKTTIAKVVFNQLCYGFEGSCFLSNINETSEQSNGLFLLQEQLLHDILKQNPANINNVDRGMVLIKERLCHKRVLVVVDDVTHQYQLNALVGDGSWFGPGSRVIITSEDERLLLKVDRKCQVEELKRDASLQLFSWHAFRDTKPAKDYVEVSNDVVDYCGGLPLALEVLGSCLSGKNKSRWKCIIDKLRKIPNHDIQEKLRIRFDKLDDHKLQNTFLDLASFFIGRNKEYVANVLEARCGYNPEDDLGTLSERSLINVNASGNISMHNLLRDMGRDIIHKESPNNPGKRSRVWQCEDAWNVLSKQMGTEVVEGLVLDARASEDKSLSTGSFTNMRCLKLLQINGARLSGPFELLSEELIWICWLECPLKSIPSDLMLDNLVVLDMQYSNIKELWKEKKILNKLKILNLSYSKHLVKTPNLHSSSLEKLLLEGCSGLFEVHQSVGHLRSLTFLNLKGCWRLKILPQSICEAKSLEILNISECSQLEKLPEHMGDMESFAELIADGINNEHFFASIEHLKYIRKLSLCGYNFNADAPLSTSWSSPISTSVLDWKALLPTCFTGWRLLRKLRLAYSGLSELATNCVDFSCLSSLEELNLSGNNFLSLPCGIDVLPKLGLLRVSYCSNLVSISELPSNLKFLDAIGCTSMEKVRLPVQSKNNENLSLYRSPNLTEIQGMDMEGLSNHGWIISSDTASDLSNNYKKSFVEALWNGGYGYHIHGYDAKLLMGIYHHKLQKGFTFLGEGCSLSFHIPPVFQGLIFWAFTTRIFFSRSHTINAIIKKKSNGMQLFEATLVIGLYCPISWTRFVSLSEMAMEECCGHEELELYVNLGSEDMNVKQCGIKVIVDLDSFEGLEWDHDIDNQESEVERDEVVPIHLLPHPLYGSLTFSTIEQFKDYLYRKSFYPLRAELLT</sequence>
<evidence type="ECO:0000313" key="7">
    <source>
        <dbReference type="RefSeq" id="XP_011001242.1"/>
    </source>
</evidence>
<dbReference type="RefSeq" id="XP_011001242.1">
    <property type="nucleotide sequence ID" value="XM_011002940.1"/>
</dbReference>
<dbReference type="InterPro" id="IPR002182">
    <property type="entry name" value="NB-ARC"/>
</dbReference>
<dbReference type="Gene3D" id="3.40.50.10140">
    <property type="entry name" value="Toll/interleukin-1 receptor homology (TIR) domain"/>
    <property type="match status" value="1"/>
</dbReference>
<dbReference type="InterPro" id="IPR044974">
    <property type="entry name" value="Disease_R_plants"/>
</dbReference>
<feature type="domain" description="TIR" evidence="5">
    <location>
        <begin position="50"/>
        <end position="217"/>
    </location>
</feature>
<dbReference type="Gene3D" id="1.10.8.430">
    <property type="entry name" value="Helical domain of apoptotic protease-activating factors"/>
    <property type="match status" value="1"/>
</dbReference>
<feature type="compositionally biased region" description="Basic and acidic residues" evidence="4">
    <location>
        <begin position="1"/>
        <end position="13"/>
    </location>
</feature>
<dbReference type="InterPro" id="IPR042197">
    <property type="entry name" value="Apaf_helical"/>
</dbReference>
<dbReference type="InterPro" id="IPR000157">
    <property type="entry name" value="TIR_dom"/>
</dbReference>
<dbReference type="PROSITE" id="PS50104">
    <property type="entry name" value="TIR"/>
    <property type="match status" value="1"/>
</dbReference>
<keyword evidence="3" id="KW-0520">NAD</keyword>
<dbReference type="AlphaFoldDB" id="A0AAJ6SY74"/>
<dbReference type="InterPro" id="IPR035897">
    <property type="entry name" value="Toll_tir_struct_dom_sf"/>
</dbReference>
<dbReference type="PROSITE" id="PS51450">
    <property type="entry name" value="LRR"/>
    <property type="match status" value="1"/>
</dbReference>
<evidence type="ECO:0000256" key="2">
    <source>
        <dbReference type="ARBA" id="ARBA00022737"/>
    </source>
</evidence>
<dbReference type="Gene3D" id="3.80.10.10">
    <property type="entry name" value="Ribonuclease Inhibitor"/>
    <property type="match status" value="2"/>
</dbReference>
<accession>A0AAJ6SY74</accession>
<evidence type="ECO:0000313" key="8">
    <source>
        <dbReference type="RefSeq" id="XP_011001243.1"/>
    </source>
</evidence>
<dbReference type="Pfam" id="PF23282">
    <property type="entry name" value="WHD_ROQ1"/>
    <property type="match status" value="1"/>
</dbReference>
<keyword evidence="2" id="KW-0677">Repeat</keyword>
<dbReference type="InterPro" id="IPR032675">
    <property type="entry name" value="LRR_dom_sf"/>
</dbReference>
<evidence type="ECO:0000256" key="1">
    <source>
        <dbReference type="ARBA" id="ARBA00022614"/>
    </source>
</evidence>
<dbReference type="PANTHER" id="PTHR11017">
    <property type="entry name" value="LEUCINE-RICH REPEAT-CONTAINING PROTEIN"/>
    <property type="match status" value="1"/>
</dbReference>